<feature type="compositionally biased region" description="Polar residues" evidence="1">
    <location>
        <begin position="200"/>
        <end position="211"/>
    </location>
</feature>
<comment type="caution">
    <text evidence="2">The sequence shown here is derived from an EMBL/GenBank/DDBJ whole genome shotgun (WGS) entry which is preliminary data.</text>
</comment>
<dbReference type="RefSeq" id="XP_011134121.1">
    <property type="nucleotide sequence ID" value="XM_011135819.1"/>
</dbReference>
<feature type="compositionally biased region" description="Polar residues" evidence="1">
    <location>
        <begin position="178"/>
        <end position="188"/>
    </location>
</feature>
<feature type="region of interest" description="Disordered" evidence="1">
    <location>
        <begin position="126"/>
        <end position="230"/>
    </location>
</feature>
<dbReference type="Proteomes" id="UP000019763">
    <property type="component" value="Unassembled WGS sequence"/>
</dbReference>
<keyword evidence="3" id="KW-1185">Reference proteome</keyword>
<accession>A0A023AZX4</accession>
<reference evidence="2" key="1">
    <citation type="submission" date="2013-12" db="EMBL/GenBank/DDBJ databases">
        <authorList>
            <person name="Omoto C.K."/>
            <person name="Sibley D."/>
            <person name="Venepally P."/>
            <person name="Hadjithomas M."/>
            <person name="Karamycheva S."/>
            <person name="Brunk B."/>
            <person name="Roos D."/>
            <person name="Caler E."/>
            <person name="Lorenzi H."/>
        </authorList>
    </citation>
    <scope>NUCLEOTIDE SEQUENCE</scope>
</reference>
<dbReference type="AlphaFoldDB" id="A0A023AZX4"/>
<dbReference type="GeneID" id="22915098"/>
<dbReference type="VEuPathDB" id="CryptoDB:GNI_143920"/>
<organism evidence="2 3">
    <name type="scientific">Gregarina niphandrodes</name>
    <name type="common">Septate eugregarine</name>
    <dbReference type="NCBI Taxonomy" id="110365"/>
    <lineage>
        <taxon>Eukaryota</taxon>
        <taxon>Sar</taxon>
        <taxon>Alveolata</taxon>
        <taxon>Apicomplexa</taxon>
        <taxon>Conoidasida</taxon>
        <taxon>Gregarinasina</taxon>
        <taxon>Eugregarinorida</taxon>
        <taxon>Gregarinidae</taxon>
        <taxon>Gregarina</taxon>
    </lineage>
</organism>
<proteinExistence type="predicted"/>
<evidence type="ECO:0000313" key="2">
    <source>
        <dbReference type="EMBL" id="EZG44768.1"/>
    </source>
</evidence>
<name>A0A023AZX4_GRENI</name>
<evidence type="ECO:0000256" key="1">
    <source>
        <dbReference type="SAM" id="MobiDB-lite"/>
    </source>
</evidence>
<protein>
    <submittedName>
        <fullName evidence="2">Uncharacterized protein</fullName>
    </submittedName>
</protein>
<gene>
    <name evidence="2" type="ORF">GNI_143920</name>
</gene>
<dbReference type="EMBL" id="AFNH02001064">
    <property type="protein sequence ID" value="EZG44768.1"/>
    <property type="molecule type" value="Genomic_DNA"/>
</dbReference>
<evidence type="ECO:0000313" key="3">
    <source>
        <dbReference type="Proteomes" id="UP000019763"/>
    </source>
</evidence>
<feature type="compositionally biased region" description="Basic and acidic residues" evidence="1">
    <location>
        <begin position="212"/>
        <end position="230"/>
    </location>
</feature>
<sequence length="354" mass="38832">MSVGSTYLCGAVGGKDWFSDPPKLSDPMFSDPMFSDPMFSDPKFSDSKFTNLALDFCNSDLSFLDGPSYALDAYSLTRCPMHPALTPGGTLSACPPVPGPPLSGPPLSGCPPSSFSSTEPCHASTSWVTPWPPAGAATPRSRGPFAGPPEPDGSATIYGAPSFPPSPHPAPRHKCLTPRTSKTSTTYSPHRHTREPPLSTPTERTTRANTQIDDRRLDPKPNRSLDDRRLDDRRRTGLGWSLSATMIRDGCYDAIDVLELLAASSKWRRYLNTGIEKDDATRILLTYLETARRDVPSQLLRLASIKEDPKMPLLSTFSNPDYAITHRSYHKSQHHLARRRLLPPPISLSPCSFL</sequence>